<dbReference type="PANTHER" id="PTHR46558">
    <property type="entry name" value="TRACRIPTIONAL REGULATORY PROTEIN-RELATED-RELATED"/>
    <property type="match status" value="1"/>
</dbReference>
<keyword evidence="4" id="KW-1185">Reference proteome</keyword>
<dbReference type="PROSITE" id="PS50943">
    <property type="entry name" value="HTH_CROC1"/>
    <property type="match status" value="1"/>
</dbReference>
<dbReference type="SMART" id="SM00530">
    <property type="entry name" value="HTH_XRE"/>
    <property type="match status" value="1"/>
</dbReference>
<dbReference type="OrthoDB" id="9805856at2"/>
<evidence type="ECO:0000259" key="2">
    <source>
        <dbReference type="PROSITE" id="PS50943"/>
    </source>
</evidence>
<dbReference type="SUPFAM" id="SSF47413">
    <property type="entry name" value="lambda repressor-like DNA-binding domains"/>
    <property type="match status" value="1"/>
</dbReference>
<evidence type="ECO:0000313" key="4">
    <source>
        <dbReference type="Proteomes" id="UP000292886"/>
    </source>
</evidence>
<dbReference type="PANTHER" id="PTHR46558:SF4">
    <property type="entry name" value="DNA-BIDING PHAGE PROTEIN"/>
    <property type="match status" value="1"/>
</dbReference>
<dbReference type="Gene3D" id="1.10.260.40">
    <property type="entry name" value="lambda repressor-like DNA-binding domains"/>
    <property type="match status" value="1"/>
</dbReference>
<dbReference type="GO" id="GO:0003677">
    <property type="term" value="F:DNA binding"/>
    <property type="evidence" value="ECO:0007669"/>
    <property type="project" value="UniProtKB-KW"/>
</dbReference>
<protein>
    <submittedName>
        <fullName evidence="3">XRE family transcriptional regulator</fullName>
    </submittedName>
</protein>
<sequence>MKGMPLAMGELLKKLRIEHGYTQEVLGDILHVQHQRISAWEHEIYDVPLPILVKLSELYGVSTDELLAPFKSTH</sequence>
<dbReference type="InterPro" id="IPR010982">
    <property type="entry name" value="Lambda_DNA-bd_dom_sf"/>
</dbReference>
<dbReference type="AlphaFoldDB" id="A0A4V1AIF4"/>
<feature type="domain" description="HTH cro/C1-type" evidence="2">
    <location>
        <begin position="12"/>
        <end position="66"/>
    </location>
</feature>
<dbReference type="EMBL" id="CP037940">
    <property type="protein sequence ID" value="QBO35315.1"/>
    <property type="molecule type" value="Genomic_DNA"/>
</dbReference>
<proteinExistence type="predicted"/>
<name>A0A4V1AIF4_9LACO</name>
<organism evidence="3 4">
    <name type="scientific">Periweissella cryptocerci</name>
    <dbReference type="NCBI Taxonomy" id="2506420"/>
    <lineage>
        <taxon>Bacteria</taxon>
        <taxon>Bacillati</taxon>
        <taxon>Bacillota</taxon>
        <taxon>Bacilli</taxon>
        <taxon>Lactobacillales</taxon>
        <taxon>Lactobacillaceae</taxon>
        <taxon>Periweissella</taxon>
    </lineage>
</organism>
<dbReference type="CDD" id="cd00093">
    <property type="entry name" value="HTH_XRE"/>
    <property type="match status" value="1"/>
</dbReference>
<evidence type="ECO:0000256" key="1">
    <source>
        <dbReference type="ARBA" id="ARBA00023125"/>
    </source>
</evidence>
<gene>
    <name evidence="3" type="ORF">EQG49_01965</name>
</gene>
<accession>A0A4V1AIF4</accession>
<dbReference type="KEGG" id="wei:EQG49_01965"/>
<evidence type="ECO:0000313" key="3">
    <source>
        <dbReference type="EMBL" id="QBO35315.1"/>
    </source>
</evidence>
<dbReference type="InterPro" id="IPR001387">
    <property type="entry name" value="Cro/C1-type_HTH"/>
</dbReference>
<reference evidence="4" key="1">
    <citation type="submission" date="2019-03" db="EMBL/GenBank/DDBJ databases">
        <title>Weissella sp. 26KH-42 Genome sequencing.</title>
        <authorList>
            <person name="Heo J."/>
            <person name="Kim S.-J."/>
            <person name="Kim J.-S."/>
            <person name="Hong S.-B."/>
            <person name="Kwon S.-W."/>
        </authorList>
    </citation>
    <scope>NUCLEOTIDE SEQUENCE [LARGE SCALE GENOMIC DNA]</scope>
    <source>
        <strain evidence="4">26KH-42</strain>
    </source>
</reference>
<dbReference type="Proteomes" id="UP000292886">
    <property type="component" value="Chromosome"/>
</dbReference>
<dbReference type="Pfam" id="PF01381">
    <property type="entry name" value="HTH_3"/>
    <property type="match status" value="1"/>
</dbReference>
<keyword evidence="1" id="KW-0238">DNA-binding</keyword>